<organism evidence="1">
    <name type="scientific">viral metagenome</name>
    <dbReference type="NCBI Taxonomy" id="1070528"/>
    <lineage>
        <taxon>unclassified sequences</taxon>
        <taxon>metagenomes</taxon>
        <taxon>organismal metagenomes</taxon>
    </lineage>
</organism>
<comment type="caution">
    <text evidence="1">The sequence shown here is derived from an EMBL/GenBank/DDBJ whole genome shotgun (WGS) entry which is preliminary data.</text>
</comment>
<proteinExistence type="predicted"/>
<reference evidence="1" key="1">
    <citation type="submission" date="2017-04" db="EMBL/GenBank/DDBJ databases">
        <title>Unveiling RNA virosphere associated with marine microorganisms.</title>
        <authorList>
            <person name="Urayama S."/>
            <person name="Takaki Y."/>
            <person name="Nishi S."/>
            <person name="Yoshida Y."/>
            <person name="Deguchi S."/>
            <person name="Takai K."/>
            <person name="Nunoura T."/>
        </authorList>
    </citation>
    <scope>NUCLEOTIDE SEQUENCE</scope>
</reference>
<name>A0A2V0RCN7_9ZZZZ</name>
<sequence>MRDSIDAVIIGSMGVGASHFGRQMGAIELDQIAGVSDKLDWVIDRSELPEHGAYVVGPTEFEPQEWITKLNPDVIWFVTTTPDVYRKICELKARDLDYEESPDLRDHYLRASRITNEAFFYFQISVREDVLDIARETDALVLRFVNCAKPEEIEASWKAEKITEDVTADEKSDTIN</sequence>
<protein>
    <submittedName>
        <fullName evidence="1">Uncharacterized protein</fullName>
    </submittedName>
</protein>
<evidence type="ECO:0000313" key="1">
    <source>
        <dbReference type="EMBL" id="GBH22877.1"/>
    </source>
</evidence>
<accession>A0A2V0RCN7</accession>
<dbReference type="AlphaFoldDB" id="A0A2V0RCN7"/>
<dbReference type="EMBL" id="BDQE01000142">
    <property type="protein sequence ID" value="GBH22877.1"/>
    <property type="molecule type" value="Genomic_RNA"/>
</dbReference>